<feature type="coiled-coil region" evidence="3">
    <location>
        <begin position="75"/>
        <end position="102"/>
    </location>
</feature>
<comment type="caution">
    <text evidence="7">The sequence shown here is derived from an EMBL/GenBank/DDBJ whole genome shotgun (WGS) entry which is preliminary data.</text>
</comment>
<dbReference type="Gene3D" id="2.40.30.170">
    <property type="match status" value="1"/>
</dbReference>
<accession>A0A6N7INK4</accession>
<evidence type="ECO:0000256" key="2">
    <source>
        <dbReference type="ARBA" id="ARBA00023054"/>
    </source>
</evidence>
<evidence type="ECO:0000256" key="4">
    <source>
        <dbReference type="SAM" id="SignalP"/>
    </source>
</evidence>
<dbReference type="SUPFAM" id="SSF111369">
    <property type="entry name" value="HlyD-like secretion proteins"/>
    <property type="match status" value="3"/>
</dbReference>
<organism evidence="7 8">
    <name type="scientific">Desulfofundulus thermobenzoicus</name>
    <dbReference type="NCBI Taxonomy" id="29376"/>
    <lineage>
        <taxon>Bacteria</taxon>
        <taxon>Bacillati</taxon>
        <taxon>Bacillota</taxon>
        <taxon>Clostridia</taxon>
        <taxon>Eubacteriales</taxon>
        <taxon>Peptococcaceae</taxon>
        <taxon>Desulfofundulus</taxon>
    </lineage>
</organism>
<dbReference type="PANTHER" id="PTHR32347">
    <property type="entry name" value="EFFLUX SYSTEM COMPONENT YKNX-RELATED"/>
    <property type="match status" value="1"/>
</dbReference>
<protein>
    <submittedName>
        <fullName evidence="7">HlyD family efflux transporter periplasmic adaptor subunit</fullName>
    </submittedName>
</protein>
<feature type="signal peptide" evidence="4">
    <location>
        <begin position="1"/>
        <end position="19"/>
    </location>
</feature>
<dbReference type="Proteomes" id="UP000441717">
    <property type="component" value="Unassembled WGS sequence"/>
</dbReference>
<dbReference type="PRINTS" id="PR01490">
    <property type="entry name" value="RTXTOXIND"/>
</dbReference>
<feature type="coiled-coil region" evidence="3">
    <location>
        <begin position="140"/>
        <end position="269"/>
    </location>
</feature>
<dbReference type="RefSeq" id="WP_152945463.1">
    <property type="nucleotide sequence ID" value="NZ_WHYR01000008.1"/>
</dbReference>
<dbReference type="GO" id="GO:0030313">
    <property type="term" value="C:cell envelope"/>
    <property type="evidence" value="ECO:0007669"/>
    <property type="project" value="UniProtKB-SubCell"/>
</dbReference>
<reference evidence="7 8" key="1">
    <citation type="submission" date="2019-10" db="EMBL/GenBank/DDBJ databases">
        <title>Comparative genomics of sulfur disproportionating microorganisms.</title>
        <authorList>
            <person name="Ward L.M."/>
            <person name="Bertran E."/>
            <person name="Johnston D."/>
        </authorList>
    </citation>
    <scope>NUCLEOTIDE SEQUENCE [LARGE SCALE GENOMIC DNA]</scope>
    <source>
        <strain evidence="7 8">DSM 14055</strain>
    </source>
</reference>
<dbReference type="Pfam" id="PF25881">
    <property type="entry name" value="HH_YBHG"/>
    <property type="match status" value="1"/>
</dbReference>
<dbReference type="Gene3D" id="2.40.50.100">
    <property type="match status" value="2"/>
</dbReference>
<dbReference type="AlphaFoldDB" id="A0A6N7INK4"/>
<feature type="domain" description="CusB-like beta-barrel" evidence="6">
    <location>
        <begin position="303"/>
        <end position="387"/>
    </location>
</feature>
<evidence type="ECO:0000313" key="7">
    <source>
        <dbReference type="EMBL" id="MQL51544.1"/>
    </source>
</evidence>
<sequence length="392" mass="42465">MRKRFLKLTAIILTGLVLAGGCAGKDTNKQDLIIDGTVEAQEVDVSIKIPGRIESIAVNEGDKVKAGQVLAYIDAREIKDKRDQAQAALDLARAQYEKAKNSLTLQEKVSEADVQMAAAALEQARAQYDKALNGPRAQQVEQARAKLKEAQAALDVAEKTYQRTKELYASGVIPQQTLDEVKAKYDAAQQEMRYAQEAVSLLEEGTQAEDIRTAAAAVQQARAALAKAEASKIQDLLANNSVQMAAADLKRAQATLAEAQANLDEATVKAPCDGIIVAKNVNTGEMVTPGMPIFTIQQPEKNWVNVKVKETIVGQLKEGQEVTMTSAGFPGKTFNGRIEAIRQKPDFATRRATNDRGDKDLITYNVKIRLDNPELKAGMTVTVNFQQGGGQA</sequence>
<dbReference type="InterPro" id="IPR059052">
    <property type="entry name" value="HH_YbhG-like"/>
</dbReference>
<keyword evidence="2 3" id="KW-0175">Coiled coil</keyword>
<evidence type="ECO:0000259" key="6">
    <source>
        <dbReference type="Pfam" id="PF25954"/>
    </source>
</evidence>
<dbReference type="Gene3D" id="1.10.287.470">
    <property type="entry name" value="Helix hairpin bin"/>
    <property type="match status" value="2"/>
</dbReference>
<dbReference type="OrthoDB" id="250565at2"/>
<proteinExistence type="predicted"/>
<evidence type="ECO:0000313" key="8">
    <source>
        <dbReference type="Proteomes" id="UP000441717"/>
    </source>
</evidence>
<evidence type="ECO:0000259" key="5">
    <source>
        <dbReference type="Pfam" id="PF25881"/>
    </source>
</evidence>
<feature type="chain" id="PRO_5039548879" evidence="4">
    <location>
        <begin position="20"/>
        <end position="392"/>
    </location>
</feature>
<comment type="subcellular location">
    <subcellularLocation>
        <location evidence="1">Cell envelope</location>
    </subcellularLocation>
</comment>
<keyword evidence="4" id="KW-0732">Signal</keyword>
<feature type="domain" description="YbhG-like alpha-helical hairpin" evidence="5">
    <location>
        <begin position="112"/>
        <end position="230"/>
    </location>
</feature>
<name>A0A6N7INK4_9FIRM</name>
<gene>
    <name evidence="7" type="ORF">GFC01_04545</name>
</gene>
<dbReference type="InterPro" id="IPR050465">
    <property type="entry name" value="UPF0194_transport"/>
</dbReference>
<dbReference type="PROSITE" id="PS51257">
    <property type="entry name" value="PROKAR_LIPOPROTEIN"/>
    <property type="match status" value="1"/>
</dbReference>
<evidence type="ECO:0000256" key="1">
    <source>
        <dbReference type="ARBA" id="ARBA00004196"/>
    </source>
</evidence>
<dbReference type="Pfam" id="PF25954">
    <property type="entry name" value="Beta-barrel_RND_2"/>
    <property type="match status" value="1"/>
</dbReference>
<keyword evidence="8" id="KW-1185">Reference proteome</keyword>
<dbReference type="InterPro" id="IPR058792">
    <property type="entry name" value="Beta-barrel_RND_2"/>
</dbReference>
<evidence type="ECO:0000256" key="3">
    <source>
        <dbReference type="SAM" id="Coils"/>
    </source>
</evidence>
<dbReference type="EMBL" id="WHYR01000008">
    <property type="protein sequence ID" value="MQL51544.1"/>
    <property type="molecule type" value="Genomic_DNA"/>
</dbReference>